<reference evidence="5" key="1">
    <citation type="submission" date="2020-05" db="EMBL/GenBank/DDBJ databases">
        <authorList>
            <person name="Chiriac C."/>
            <person name="Salcher M."/>
            <person name="Ghai R."/>
            <person name="Kavagutti S V."/>
        </authorList>
    </citation>
    <scope>NUCLEOTIDE SEQUENCE</scope>
</reference>
<protein>
    <submittedName>
        <fullName evidence="5">Unannotated protein</fullName>
    </submittedName>
</protein>
<feature type="domain" description="Carboxyltransferase" evidence="4">
    <location>
        <begin position="23"/>
        <end position="317"/>
    </location>
</feature>
<evidence type="ECO:0000259" key="4">
    <source>
        <dbReference type="SMART" id="SM00797"/>
    </source>
</evidence>
<evidence type="ECO:0000256" key="1">
    <source>
        <dbReference type="ARBA" id="ARBA00022741"/>
    </source>
</evidence>
<dbReference type="PANTHER" id="PTHR43309:SF3">
    <property type="entry name" value="5-OXOPROLINASE SUBUNIT C"/>
    <property type="match status" value="1"/>
</dbReference>
<sequence>MIEVIEPGLYTTIQDLGRPGFYSMGLPPSGALDMFSHCAANALVGNTSNASTLEITFAGPALKFSTAATIALVGAKADATLDGQEIEAGASILVNAGQVLRFGFMRTGARTYLAVRGGIDVPQVMGSRSTYVLSGIGGLEGRALRAGDQLAIGDEIRPESSGKAGIAMPPEYLTEPKNEQELRVVPGLCDYRLTKNGLESLFGSPYRVSPEANRTGYRFSGEHLEFVDREAPFGAGDDPSNVVNLGYPIGSIQAPSGSELICLMRDAITGGGYATLGTVIMSDLDRIAQMRLPDVAYFVQVDLDVALAERKMMQQRLAQVVELGNA</sequence>
<dbReference type="Pfam" id="PF02626">
    <property type="entry name" value="CT_A_B"/>
    <property type="match status" value="1"/>
</dbReference>
<dbReference type="GO" id="GO:0016787">
    <property type="term" value="F:hydrolase activity"/>
    <property type="evidence" value="ECO:0007669"/>
    <property type="project" value="UniProtKB-KW"/>
</dbReference>
<name>A0A6J6T303_9ZZZZ</name>
<gene>
    <name evidence="5" type="ORF">UFOPK2809_00380</name>
</gene>
<dbReference type="SUPFAM" id="SSF50891">
    <property type="entry name" value="Cyclophilin-like"/>
    <property type="match status" value="1"/>
</dbReference>
<keyword evidence="2" id="KW-0378">Hydrolase</keyword>
<proteinExistence type="predicted"/>
<dbReference type="InterPro" id="IPR029000">
    <property type="entry name" value="Cyclophilin-like_dom_sf"/>
</dbReference>
<evidence type="ECO:0000256" key="2">
    <source>
        <dbReference type="ARBA" id="ARBA00022801"/>
    </source>
</evidence>
<dbReference type="AlphaFoldDB" id="A0A6J6T303"/>
<evidence type="ECO:0000313" key="5">
    <source>
        <dbReference type="EMBL" id="CAB4741540.1"/>
    </source>
</evidence>
<dbReference type="PANTHER" id="PTHR43309">
    <property type="entry name" value="5-OXOPROLINASE SUBUNIT C"/>
    <property type="match status" value="1"/>
</dbReference>
<dbReference type="InterPro" id="IPR052708">
    <property type="entry name" value="PxpC"/>
</dbReference>
<organism evidence="5">
    <name type="scientific">freshwater metagenome</name>
    <dbReference type="NCBI Taxonomy" id="449393"/>
    <lineage>
        <taxon>unclassified sequences</taxon>
        <taxon>metagenomes</taxon>
        <taxon>ecological metagenomes</taxon>
    </lineage>
</organism>
<dbReference type="GO" id="GO:0005524">
    <property type="term" value="F:ATP binding"/>
    <property type="evidence" value="ECO:0007669"/>
    <property type="project" value="UniProtKB-KW"/>
</dbReference>
<keyword evidence="3" id="KW-0067">ATP-binding</keyword>
<keyword evidence="1" id="KW-0547">Nucleotide-binding</keyword>
<dbReference type="Gene3D" id="2.40.100.10">
    <property type="entry name" value="Cyclophilin-like"/>
    <property type="match status" value="1"/>
</dbReference>
<dbReference type="NCBIfam" id="TIGR00724">
    <property type="entry name" value="urea_amlyse_rel"/>
    <property type="match status" value="1"/>
</dbReference>
<dbReference type="InterPro" id="IPR003778">
    <property type="entry name" value="CT_A_B"/>
</dbReference>
<dbReference type="SMART" id="SM00797">
    <property type="entry name" value="AHS2"/>
    <property type="match status" value="1"/>
</dbReference>
<accession>A0A6J6T303</accession>
<dbReference type="EMBL" id="CAEZZA010000034">
    <property type="protein sequence ID" value="CAB4741540.1"/>
    <property type="molecule type" value="Genomic_DNA"/>
</dbReference>
<evidence type="ECO:0000256" key="3">
    <source>
        <dbReference type="ARBA" id="ARBA00022840"/>
    </source>
</evidence>